<name>A0AAF0CUB9_9ENTE</name>
<keyword evidence="1" id="KW-0805">Transcription regulation</keyword>
<dbReference type="PANTHER" id="PTHR30185">
    <property type="entry name" value="CRYPTIC BETA-GLUCOSIDE BGL OPERON ANTITERMINATOR"/>
    <property type="match status" value="1"/>
</dbReference>
<proteinExistence type="predicted"/>
<dbReference type="AlphaFoldDB" id="A0AAF0CUB9"/>
<accession>A0AAF0CUB9</accession>
<organism evidence="4 5">
    <name type="scientific">Vagococcus intermedius</name>
    <dbReference type="NCBI Taxonomy" id="2991418"/>
    <lineage>
        <taxon>Bacteria</taxon>
        <taxon>Bacillati</taxon>
        <taxon>Bacillota</taxon>
        <taxon>Bacilli</taxon>
        <taxon>Lactobacillales</taxon>
        <taxon>Enterococcaceae</taxon>
        <taxon>Vagococcus</taxon>
    </lineage>
</organism>
<dbReference type="InterPro" id="IPR050661">
    <property type="entry name" value="BglG_antiterminators"/>
</dbReference>
<feature type="domain" description="Mga helix-turn-helix" evidence="3">
    <location>
        <begin position="76"/>
        <end position="159"/>
    </location>
</feature>
<dbReference type="InterPro" id="IPR007737">
    <property type="entry name" value="Mga_HTH"/>
</dbReference>
<gene>
    <name evidence="4" type="ORF">OL234_07795</name>
</gene>
<dbReference type="EMBL" id="CP110232">
    <property type="protein sequence ID" value="WEG72877.1"/>
    <property type="molecule type" value="Genomic_DNA"/>
</dbReference>
<evidence type="ECO:0000313" key="4">
    <source>
        <dbReference type="EMBL" id="WEG72877.1"/>
    </source>
</evidence>
<dbReference type="RefSeq" id="WP_275468680.1">
    <property type="nucleotide sequence ID" value="NZ_CP110232.1"/>
</dbReference>
<protein>
    <submittedName>
        <fullName evidence="4">Helix-turn-helix domain-containing protein</fullName>
    </submittedName>
</protein>
<dbReference type="Pfam" id="PF05043">
    <property type="entry name" value="Mga"/>
    <property type="match status" value="1"/>
</dbReference>
<dbReference type="PANTHER" id="PTHR30185:SF18">
    <property type="entry name" value="TRANSCRIPTIONAL REGULATOR MTLR"/>
    <property type="match status" value="1"/>
</dbReference>
<evidence type="ECO:0000313" key="5">
    <source>
        <dbReference type="Proteomes" id="UP001179647"/>
    </source>
</evidence>
<sequence length="494" mass="58378">MRELLDASTRRRLAILEQLNITSNWVSSNELAEQNQASLRTINSDVHFLKEQWAPFLIIETSKKNGVRLKTPASSHVSVVYNKVIQKSDSFRLLESIFFNPNLVIEDWEEQLFISESSLYRISNQLSKSLANFGLKLQKRPCHITPHNEYYVRHFFTIYLFEIYGVHHWPFKFDRKLLVNFSTALYKKFGYYVDELLIMFLAYIIAVTLERYSQGFKSDSKDYSSITADQKEFFLQHKEMLNLILAPHNLNLDDDLTNELIVSILFLKAELLDDIKLASLDTKIEQFLSQLQQRINEKLDMESYQQITSMLRLIYFEHYFYPFNDYILFDRYQFNGKAIEKNYPIFTDLIKECLLPLENNMGFPWSSQFNSKIIYWLMVKWKNLPLILENKKAKARLLIISDLGNEHAELLADMITKNFNSKVEITIYYGSIIFLENNDPNELNNYDYYITTFFWELLNNDKVIVVDAIPSDQDWGEIRQAINTVYRSHLAKLP</sequence>
<reference evidence="4" key="1">
    <citation type="submission" date="2022-10" db="EMBL/GenBank/DDBJ databases">
        <title>Vagococcus sp. isolated from poultry meat.</title>
        <authorList>
            <person name="Johansson P."/>
            <person name="Bjorkroth J."/>
        </authorList>
    </citation>
    <scope>NUCLEOTIDE SEQUENCE</scope>
    <source>
        <strain evidence="4">STAA11</strain>
    </source>
</reference>
<evidence type="ECO:0000256" key="1">
    <source>
        <dbReference type="ARBA" id="ARBA00023015"/>
    </source>
</evidence>
<dbReference type="KEGG" id="vie:OL234_07795"/>
<dbReference type="InterPro" id="IPR036388">
    <property type="entry name" value="WH-like_DNA-bd_sf"/>
</dbReference>
<dbReference type="Proteomes" id="UP001179647">
    <property type="component" value="Chromosome"/>
</dbReference>
<keyword evidence="5" id="KW-1185">Reference proteome</keyword>
<evidence type="ECO:0000256" key="2">
    <source>
        <dbReference type="ARBA" id="ARBA00023163"/>
    </source>
</evidence>
<evidence type="ECO:0000259" key="3">
    <source>
        <dbReference type="Pfam" id="PF05043"/>
    </source>
</evidence>
<dbReference type="Gene3D" id="1.10.10.10">
    <property type="entry name" value="Winged helix-like DNA-binding domain superfamily/Winged helix DNA-binding domain"/>
    <property type="match status" value="2"/>
</dbReference>
<keyword evidence="2" id="KW-0804">Transcription</keyword>